<protein>
    <recommendedName>
        <fullName evidence="1">DM13 domain-containing protein</fullName>
    </recommendedName>
</protein>
<dbReference type="Proteomes" id="UP001143304">
    <property type="component" value="Unassembled WGS sequence"/>
</dbReference>
<dbReference type="PROSITE" id="PS51549">
    <property type="entry name" value="DM13"/>
    <property type="match status" value="1"/>
</dbReference>
<gene>
    <name evidence="2" type="ORF">EYC82_11995</name>
</gene>
<reference evidence="2" key="1">
    <citation type="submission" date="2019-02" db="EMBL/GenBank/DDBJ databases">
        <authorList>
            <person name="Li S.-H."/>
        </authorList>
    </citation>
    <scope>NUCLEOTIDE SEQUENCE</scope>
    <source>
        <strain evidence="2">IMCC11814</strain>
    </source>
</reference>
<keyword evidence="3" id="KW-1185">Reference proteome</keyword>
<dbReference type="InterPro" id="IPR019545">
    <property type="entry name" value="DM13_domain"/>
</dbReference>
<name>A0ABT3T731_9GAMM</name>
<evidence type="ECO:0000313" key="2">
    <source>
        <dbReference type="EMBL" id="MCX2978078.1"/>
    </source>
</evidence>
<comment type="caution">
    <text evidence="2">The sequence shown here is derived from an EMBL/GenBank/DDBJ whole genome shotgun (WGS) entry which is preliminary data.</text>
</comment>
<accession>A0ABT3T731</accession>
<evidence type="ECO:0000259" key="1">
    <source>
        <dbReference type="PROSITE" id="PS51549"/>
    </source>
</evidence>
<feature type="domain" description="DM13" evidence="1">
    <location>
        <begin position="53"/>
        <end position="158"/>
    </location>
</feature>
<dbReference type="Pfam" id="PF10517">
    <property type="entry name" value="DM13"/>
    <property type="match status" value="1"/>
</dbReference>
<evidence type="ECO:0000313" key="3">
    <source>
        <dbReference type="Proteomes" id="UP001143304"/>
    </source>
</evidence>
<dbReference type="EMBL" id="SHNO01000001">
    <property type="protein sequence ID" value="MCX2978078.1"/>
    <property type="molecule type" value="Genomic_DNA"/>
</dbReference>
<organism evidence="2 3">
    <name type="scientific">Candidatus Marimicrobium litorale</name>
    <dbReference type="NCBI Taxonomy" id="2518991"/>
    <lineage>
        <taxon>Bacteria</taxon>
        <taxon>Pseudomonadati</taxon>
        <taxon>Pseudomonadota</taxon>
        <taxon>Gammaproteobacteria</taxon>
        <taxon>Cellvibrionales</taxon>
        <taxon>Halieaceae</taxon>
        <taxon>Marimicrobium</taxon>
    </lineage>
</organism>
<sequence>MNIRILLILVFTHLSAGALGFAAGIYALPILIAPPPPSQVDVEAVALDARYTAQFKRDLKDSDALHWGEGKVSVGEKYVTFMGNLAPGPDYKLYFSPQFVETEADFEQLRPSMQLIGNIDTFKNFVIAVPPGVNLTQFNTVIVWCETFGQFITSAKFR</sequence>
<proteinExistence type="predicted"/>